<gene>
    <name evidence="1" type="ORF">LOY88_002973</name>
</gene>
<proteinExistence type="predicted"/>
<protein>
    <submittedName>
        <fullName evidence="1">Uncharacterized protein</fullName>
    </submittedName>
</protein>
<comment type="caution">
    <text evidence="1">The sequence shown here is derived from an EMBL/GenBank/DDBJ whole genome shotgun (WGS) entry which is preliminary data.</text>
</comment>
<reference evidence="1" key="1">
    <citation type="journal article" date="2022" name="bioRxiv">
        <title>Population genetic analysis of Ophidiomyces ophidiicola, the causative agent of snake fungal disease, indicates recent introductions to the USA.</title>
        <authorList>
            <person name="Ladner J.T."/>
            <person name="Palmer J.M."/>
            <person name="Ettinger C.L."/>
            <person name="Stajich J.E."/>
            <person name="Farrell T.M."/>
            <person name="Glorioso B.M."/>
            <person name="Lawson B."/>
            <person name="Price S.J."/>
            <person name="Stengle A.G."/>
            <person name="Grear D.A."/>
            <person name="Lorch J.M."/>
        </authorList>
    </citation>
    <scope>NUCLEOTIDE SEQUENCE</scope>
    <source>
        <strain evidence="1">NWHC 24266-5</strain>
    </source>
</reference>
<name>A0ACB8UY25_9EURO</name>
<accession>A0ACB8UY25</accession>
<organism evidence="1">
    <name type="scientific">Ophidiomyces ophidiicola</name>
    <dbReference type="NCBI Taxonomy" id="1387563"/>
    <lineage>
        <taxon>Eukaryota</taxon>
        <taxon>Fungi</taxon>
        <taxon>Dikarya</taxon>
        <taxon>Ascomycota</taxon>
        <taxon>Pezizomycotina</taxon>
        <taxon>Eurotiomycetes</taxon>
        <taxon>Eurotiomycetidae</taxon>
        <taxon>Onygenales</taxon>
        <taxon>Onygenaceae</taxon>
        <taxon>Ophidiomyces</taxon>
    </lineage>
</organism>
<sequence length="1478" mass="163775">MPTLKQLTCHVEWAPTNIPFKEYGVSYGDGVVETYIAVPSVSTPFSINLKSSGYIAPGLAMFVFIDGVYQCNRNRDNIVVDEASSTAKEKSTRKGVEFRVRQKEELRADGRCAGRPWRFEPLQIIPTVPGMPEIGPKSHFDHLGDITVVVLRCKPRNGQPANVSDGSRTPDSAMAPSLDFKDIAAALSDEEFEIAKAKYNKMEPSLRPETKPEPVNLLGDFGMLFDGANDRYYVPTRSRHGGHHGHQGSTGIRRRHRHEEDSEYGTDYDCSHHGRRNIEHPAGHRTSSRARTNRQHHEMGFNTDQSEINMGCSACAGQEAATARQGSQEWYHGNQYKRHHQEHRGRSNSHSSERHHYQHENKPTTERQRYRYYYRVKPQSCDAISDFDKEEHECSCPECSPQNIDRPAAHGASIGTNCGQGYCQNHDVSGVQTQYQSCQHTHTPRPSISFSNHSGKPSADPHHLSDGRISAKRNAVHAVGHGNLSNDAQKEQTLDVWGRKSSGEKIIYGTTQTSHQGVPSIVLNVNTPQCGGGEHSSCKVRSTGSNDSDTADNGCYLISNGKKVPHHCRGPRTRAPYCQSQTGDQNHHSKREASKNGEHNNCCGNSNNHSTNSIRHRSGSGGTKYGHTEPRWDGLNRSRGGSASGINPDGDWNQDDPDNSNWENNDNSQSTSRSQDNWTETRNNGETGVTNEPNWNSNEAENVNSNNNDWQQEDWGNENDTNTHRWDSINVKDTNNETNQNDSMQNNNNNTGSSWETDNENSKSETQQHDWGNVNSNDNCGTGDQNNQDNQWRSGNSIDESKSIENANGDTNAQPESQAVPISAFQQPYWVPLQHFQVVTPAQQPTFVSQAYLDPQNAEPALYTVPESVVKEKSLSHQVQVGRAEGYLHKMRAPWYLDTMEEPYAKFVFKYRMEETIEQKFNVKIEQDLDVIRKKLEMLPKSEIVDQLLHVQTGQTRVSPAVTTLPEPAGSGTTHYGSVLGNSGNLHTYPPMTHLASPPPSQVSTTAGVSMPTESPNIDGANGNTSTTQLPLHGVLIYGRAPPSSNVVQVVPVKTKTTNGGNGQSKQTKNAKSETSNGGNGSSQHNTGASGDPFRRKHSQENSRSVEDPPRGAGDPFRSRNSGNSQNNNSARNDENRIERQNSGSRPGGGDPFRSQHSGNGGSGDQSSSRSHWNAAQSTNVSARKQSTPNWKDRETAGVDCIPTPGHQSLLDNASTSAAEKRCKLVLGTSFISTSIYTTLHLNIPAPYAFLISSGLTHAESIQLPQLIISMDSSNAPPTQKSTLEPGALYVQKLPSGRPAFVRKPVKIASAKDLIAKALLHSGTMSHLLSRPGKYYPFPVPEADRFNVVSPSTIPSTSFHERGFPNHALSTESRHRCGEQHINRMVYMPPQPANFIGSHTHLPSQFDRDTGNFRPSGSGERRNDEEYRSRDRQRRPYDDNSPCCHERHLRHSHSRNPRVHFTDDDESDPRYETHSSQL</sequence>
<dbReference type="EMBL" id="JALBCA010000037">
    <property type="protein sequence ID" value="KAI2387643.1"/>
    <property type="molecule type" value="Genomic_DNA"/>
</dbReference>
<evidence type="ECO:0000313" key="1">
    <source>
        <dbReference type="EMBL" id="KAI2387643.1"/>
    </source>
</evidence>